<dbReference type="Pfam" id="PF00753">
    <property type="entry name" value="Lactamase_B"/>
    <property type="match status" value="1"/>
</dbReference>
<proteinExistence type="predicted"/>
<protein>
    <submittedName>
        <fullName evidence="3">MBL fold metallo-hydrolase</fullName>
    </submittedName>
</protein>
<accession>A0A2H0TI45</accession>
<feature type="transmembrane region" description="Helical" evidence="1">
    <location>
        <begin position="12"/>
        <end position="30"/>
    </location>
</feature>
<dbReference type="Gene3D" id="3.60.15.10">
    <property type="entry name" value="Ribonuclease Z/Hydroxyacylglutathione hydrolase-like"/>
    <property type="match status" value="1"/>
</dbReference>
<keyword evidence="3" id="KW-0378">Hydrolase</keyword>
<evidence type="ECO:0000313" key="3">
    <source>
        <dbReference type="EMBL" id="PIR70485.1"/>
    </source>
</evidence>
<feature type="domain" description="Metallo-beta-lactamase" evidence="2">
    <location>
        <begin position="44"/>
        <end position="240"/>
    </location>
</feature>
<dbReference type="PANTHER" id="PTHR30619">
    <property type="entry name" value="DNA INTERNALIZATION/COMPETENCE PROTEIN COMEC/REC2"/>
    <property type="match status" value="1"/>
</dbReference>
<dbReference type="SUPFAM" id="SSF56281">
    <property type="entry name" value="Metallo-hydrolase/oxidoreductase"/>
    <property type="match status" value="1"/>
</dbReference>
<dbReference type="AlphaFoldDB" id="A0A2H0TI45"/>
<dbReference type="PANTHER" id="PTHR30619:SF1">
    <property type="entry name" value="RECOMBINATION PROTEIN 2"/>
    <property type="match status" value="1"/>
</dbReference>
<dbReference type="GO" id="GO:0016787">
    <property type="term" value="F:hydrolase activity"/>
    <property type="evidence" value="ECO:0007669"/>
    <property type="project" value="UniProtKB-KW"/>
</dbReference>
<dbReference type="InterPro" id="IPR035681">
    <property type="entry name" value="ComA-like_MBL"/>
</dbReference>
<keyword evidence="1" id="KW-0472">Membrane</keyword>
<dbReference type="SMART" id="SM00849">
    <property type="entry name" value="Lactamase_B"/>
    <property type="match status" value="1"/>
</dbReference>
<reference evidence="4" key="1">
    <citation type="submission" date="2017-09" db="EMBL/GenBank/DDBJ databases">
        <title>Depth-based differentiation of microbial function through sediment-hosted aquifers and enrichment of novel symbionts in the deep terrestrial subsurface.</title>
        <authorList>
            <person name="Probst A.J."/>
            <person name="Ladd B."/>
            <person name="Jarett J.K."/>
            <person name="Geller-Mcgrath D.E."/>
            <person name="Sieber C.M.K."/>
            <person name="Emerson J.B."/>
            <person name="Anantharaman K."/>
            <person name="Thomas B.C."/>
            <person name="Malmstrom R."/>
            <person name="Stieglmeier M."/>
            <person name="Klingl A."/>
            <person name="Woyke T."/>
            <person name="Ryan C.M."/>
            <person name="Banfield J.F."/>
        </authorList>
    </citation>
    <scope>NUCLEOTIDE SEQUENCE [LARGE SCALE GENOMIC DNA]</scope>
</reference>
<dbReference type="InterPro" id="IPR001279">
    <property type="entry name" value="Metallo-B-lactamas"/>
</dbReference>
<dbReference type="InterPro" id="IPR052159">
    <property type="entry name" value="Competence_DNA_uptake"/>
</dbReference>
<comment type="caution">
    <text evidence="3">The sequence shown here is derived from an EMBL/GenBank/DDBJ whole genome shotgun (WGS) entry which is preliminary data.</text>
</comment>
<evidence type="ECO:0000256" key="1">
    <source>
        <dbReference type="SAM" id="Phobius"/>
    </source>
</evidence>
<dbReference type="InterPro" id="IPR036866">
    <property type="entry name" value="RibonucZ/Hydroxyglut_hydro"/>
</dbReference>
<name>A0A2H0TI45_9BACT</name>
<sequence length="285" mass="31975">MRDLKKNIGIYSLLVLLSIAVFVWGVVFYVERDYLTVAFLDIGQGDAIFIEAPNGNQILIDAGPNKKILSEISKLMPFYDRFIDVVIATHPDADHIGGLPDIFKRYKVGIVIDPGTISETTIYKEFEKLIDEKGLERLKARRGMRLTLGENIYLIFMFPDENIFGNKNDSSIVTKLVYGDSSFLFMGDAERRTEQYLYTLDKEALDADILKVGHHGSKTSTSDIFLEAVSPDIAIIQVGEKNRYGHPHDVVLKKLQAAGASVLRTDIDGSVIFHSDGINLWEVSR</sequence>
<keyword evidence="1" id="KW-1133">Transmembrane helix</keyword>
<evidence type="ECO:0000313" key="4">
    <source>
        <dbReference type="Proteomes" id="UP000229383"/>
    </source>
</evidence>
<dbReference type="Proteomes" id="UP000229383">
    <property type="component" value="Unassembled WGS sequence"/>
</dbReference>
<evidence type="ECO:0000259" key="2">
    <source>
        <dbReference type="SMART" id="SM00849"/>
    </source>
</evidence>
<dbReference type="CDD" id="cd07731">
    <property type="entry name" value="ComA-like_MBL-fold"/>
    <property type="match status" value="1"/>
</dbReference>
<dbReference type="EMBL" id="PFCN01000016">
    <property type="protein sequence ID" value="PIR70485.1"/>
    <property type="molecule type" value="Genomic_DNA"/>
</dbReference>
<organism evidence="3 4">
    <name type="scientific">Candidatus Niyogibacteria bacterium CG10_big_fil_rev_8_21_14_0_10_42_19</name>
    <dbReference type="NCBI Taxonomy" id="1974725"/>
    <lineage>
        <taxon>Bacteria</taxon>
        <taxon>Candidatus Niyogiibacteriota</taxon>
    </lineage>
</organism>
<keyword evidence="1" id="KW-0812">Transmembrane</keyword>
<gene>
    <name evidence="3" type="ORF">COU46_01265</name>
</gene>